<sequence length="294" mass="34127">MNRTISCHKCLTSTMTDNGFVNKYQSVQNRVIHEMKHYYNGFKLLVSQTGSSCSLLHQVFNGRTLTRKERKQLIRTINDLVRLVPFSLFIIVPFLEFTLPLFLKLFPNMLPSTFQQTSDSEQTANNYLKLQLEIAKLLQKTMFNCKDEFEQNVRPNQVFVSKAYPSIDAMLQFGLLFSHDFTIDKLNRLQLISLCKLLRISSLGVNSYLRLKLQFKFHRIKCDDKLIAAEGTDNLTFEELRMACQERGIYSVNIDVNYLRSRLQQWLDLHLNKHTPTSILIFSHVLSSQSNGTA</sequence>
<evidence type="ECO:0000256" key="1">
    <source>
        <dbReference type="ARBA" id="ARBA00004434"/>
    </source>
</evidence>
<evidence type="ECO:0000259" key="9">
    <source>
        <dbReference type="PROSITE" id="PS51758"/>
    </source>
</evidence>
<gene>
    <name evidence="10" type="ORF">XAT740_LOCUS28311</name>
</gene>
<evidence type="ECO:0000256" key="2">
    <source>
        <dbReference type="ARBA" id="ARBA00022692"/>
    </source>
</evidence>
<keyword evidence="5 7" id="KW-0496">Mitochondrion</keyword>
<accession>A0A815D015</accession>
<dbReference type="GO" id="GO:0030003">
    <property type="term" value="P:intracellular monoatomic cation homeostasis"/>
    <property type="evidence" value="ECO:0007669"/>
    <property type="project" value="TreeGrafter"/>
</dbReference>
<keyword evidence="4 8" id="KW-1133">Transmembrane helix</keyword>
<dbReference type="PANTHER" id="PTHR14009">
    <property type="entry name" value="LEUCINE ZIPPER-EF-HAND CONTAINING TRANSMEMBRANE PROTEIN"/>
    <property type="match status" value="1"/>
</dbReference>
<organism evidence="10 11">
    <name type="scientific">Adineta ricciae</name>
    <name type="common">Rotifer</name>
    <dbReference type="NCBI Taxonomy" id="249248"/>
    <lineage>
        <taxon>Eukaryota</taxon>
        <taxon>Metazoa</taxon>
        <taxon>Spiralia</taxon>
        <taxon>Gnathifera</taxon>
        <taxon>Rotifera</taxon>
        <taxon>Eurotatoria</taxon>
        <taxon>Bdelloidea</taxon>
        <taxon>Adinetida</taxon>
        <taxon>Adinetidae</taxon>
        <taxon>Adineta</taxon>
    </lineage>
</organism>
<protein>
    <recommendedName>
        <fullName evidence="9">Letm1 RBD domain-containing protein</fullName>
    </recommendedName>
</protein>
<keyword evidence="11" id="KW-1185">Reference proteome</keyword>
<evidence type="ECO:0000256" key="4">
    <source>
        <dbReference type="ARBA" id="ARBA00022989"/>
    </source>
</evidence>
<comment type="subcellular location">
    <subcellularLocation>
        <location evidence="1">Mitochondrion inner membrane</location>
        <topology evidence="1">Single-pass membrane protein</topology>
    </subcellularLocation>
</comment>
<dbReference type="InterPro" id="IPR033122">
    <property type="entry name" value="LETM1-like_RBD"/>
</dbReference>
<keyword evidence="6 8" id="KW-0472">Membrane</keyword>
<name>A0A815D015_ADIRI</name>
<dbReference type="InterPro" id="IPR044202">
    <property type="entry name" value="LETM1/MDM38-like"/>
</dbReference>
<keyword evidence="2 8" id="KW-0812">Transmembrane</keyword>
<feature type="domain" description="Letm1 RBD" evidence="9">
    <location>
        <begin position="126"/>
        <end position="294"/>
    </location>
</feature>
<evidence type="ECO:0000256" key="5">
    <source>
        <dbReference type="ARBA" id="ARBA00023128"/>
    </source>
</evidence>
<evidence type="ECO:0000256" key="7">
    <source>
        <dbReference type="PROSITE-ProRule" id="PRU01094"/>
    </source>
</evidence>
<evidence type="ECO:0000256" key="6">
    <source>
        <dbReference type="ARBA" id="ARBA00023136"/>
    </source>
</evidence>
<dbReference type="GO" id="GO:0043022">
    <property type="term" value="F:ribosome binding"/>
    <property type="evidence" value="ECO:0007669"/>
    <property type="project" value="InterPro"/>
</dbReference>
<keyword evidence="3" id="KW-0999">Mitochondrion inner membrane</keyword>
<evidence type="ECO:0000313" key="10">
    <source>
        <dbReference type="EMBL" id="CAF1290461.1"/>
    </source>
</evidence>
<dbReference type="PANTHER" id="PTHR14009:SF1">
    <property type="entry name" value="MITOCHONDRIAL PROTON_CALCIUM EXCHANGER PROTEIN"/>
    <property type="match status" value="1"/>
</dbReference>
<reference evidence="10" key="1">
    <citation type="submission" date="2021-02" db="EMBL/GenBank/DDBJ databases">
        <authorList>
            <person name="Nowell W R."/>
        </authorList>
    </citation>
    <scope>NUCLEOTIDE SEQUENCE</scope>
</reference>
<evidence type="ECO:0000256" key="3">
    <source>
        <dbReference type="ARBA" id="ARBA00022792"/>
    </source>
</evidence>
<dbReference type="AlphaFoldDB" id="A0A815D015"/>
<feature type="transmembrane region" description="Helical" evidence="8">
    <location>
        <begin position="80"/>
        <end position="103"/>
    </location>
</feature>
<evidence type="ECO:0000256" key="8">
    <source>
        <dbReference type="SAM" id="Phobius"/>
    </source>
</evidence>
<evidence type="ECO:0000313" key="11">
    <source>
        <dbReference type="Proteomes" id="UP000663828"/>
    </source>
</evidence>
<proteinExistence type="predicted"/>
<dbReference type="GO" id="GO:0005743">
    <property type="term" value="C:mitochondrial inner membrane"/>
    <property type="evidence" value="ECO:0007669"/>
    <property type="project" value="UniProtKB-SubCell"/>
</dbReference>
<dbReference type="Pfam" id="PF07766">
    <property type="entry name" value="LETM1_RBD"/>
    <property type="match status" value="1"/>
</dbReference>
<comment type="caution">
    <text evidence="10">The sequence shown here is derived from an EMBL/GenBank/DDBJ whole genome shotgun (WGS) entry which is preliminary data.</text>
</comment>
<dbReference type="PROSITE" id="PS51758">
    <property type="entry name" value="LETM1_RBD"/>
    <property type="match status" value="1"/>
</dbReference>
<dbReference type="Proteomes" id="UP000663828">
    <property type="component" value="Unassembled WGS sequence"/>
</dbReference>
<dbReference type="EMBL" id="CAJNOR010002411">
    <property type="protein sequence ID" value="CAF1290461.1"/>
    <property type="molecule type" value="Genomic_DNA"/>
</dbReference>